<proteinExistence type="predicted"/>
<dbReference type="Gene3D" id="1.25.40.10">
    <property type="entry name" value="Tetratricopeptide repeat domain"/>
    <property type="match status" value="1"/>
</dbReference>
<dbReference type="InterPro" id="IPR036770">
    <property type="entry name" value="Ankyrin_rpt-contain_sf"/>
</dbReference>
<dbReference type="Gene3D" id="1.25.40.20">
    <property type="entry name" value="Ankyrin repeat-containing domain"/>
    <property type="match status" value="2"/>
</dbReference>
<feature type="repeat" description="ANK" evidence="1">
    <location>
        <begin position="118"/>
        <end position="150"/>
    </location>
</feature>
<dbReference type="SMART" id="SM00248">
    <property type="entry name" value="ANK"/>
    <property type="match status" value="7"/>
</dbReference>
<dbReference type="InterPro" id="IPR002110">
    <property type="entry name" value="Ankyrin_rpt"/>
</dbReference>
<dbReference type="KEGG" id="sind:105163578"/>
<gene>
    <name evidence="3" type="primary">LOC105163578</name>
</gene>
<dbReference type="SUPFAM" id="SSF48403">
    <property type="entry name" value="Ankyrin repeat"/>
    <property type="match status" value="1"/>
</dbReference>
<dbReference type="InterPro" id="IPR051616">
    <property type="entry name" value="Cul2-RING_E3_ligase_SR"/>
</dbReference>
<feature type="repeat" description="ANK" evidence="1">
    <location>
        <begin position="85"/>
        <end position="117"/>
    </location>
</feature>
<evidence type="ECO:0000313" key="3">
    <source>
        <dbReference type="RefSeq" id="XP_020550147.1"/>
    </source>
</evidence>
<evidence type="ECO:0000313" key="2">
    <source>
        <dbReference type="Proteomes" id="UP000504604"/>
    </source>
</evidence>
<dbReference type="PROSITE" id="PS50297">
    <property type="entry name" value="ANK_REP_REGION"/>
    <property type="match status" value="5"/>
</dbReference>
<dbReference type="AlphaFoldDB" id="A0A8M8UUB6"/>
<dbReference type="InterPro" id="IPR011990">
    <property type="entry name" value="TPR-like_helical_dom_sf"/>
</dbReference>
<sequence length="442" mass="48637">MDEAGPSGCDKTSIFWEAALEGDLRLLKQCAEDLDTGEGLVETFERVRDGSGRTALHIAAAAGKTEICQYLIEGPIFDVDVLDEKRRTPLHYAVLNGEVDTVQYLLSVGAFSSQCDKQKYTPLHYAAEKGDVPMLVLLMSAGASVDIVSDYGTPLHRAIAYRHKEAVQVLLDHQADPDLAGCEIFTPLLSSIFANSFDCLELLLKAGADPNIRGGGLNCMTPLGQAAANGATRLVDCLLSCGADPDAVDDSGLTPLEWAALNRHDEAVNILFPATTQIPYFPEWTISEIMKHIHSEEARAHRDSHEMIKSFREFAQQGDVAFGEKDYHRGICWYSKAITLATTRLAFKRSMCWVHLNNGLPALYDARLCIGLRPDSSKAHCMEGAAWKILQNYPMAAAAYSKARQLLPYSEEIIKLYQEASDLARNWPFSESSSKDPMESEG</sequence>
<name>A0A8M8UUB6_SESIN</name>
<dbReference type="PRINTS" id="PR01415">
    <property type="entry name" value="ANKYRIN"/>
</dbReference>
<evidence type="ECO:0000256" key="1">
    <source>
        <dbReference type="PROSITE-ProRule" id="PRU00023"/>
    </source>
</evidence>
<keyword evidence="1" id="KW-0040">ANK repeat</keyword>
<dbReference type="Pfam" id="PF00023">
    <property type="entry name" value="Ank"/>
    <property type="match status" value="1"/>
</dbReference>
<dbReference type="PANTHER" id="PTHR46224:SF67">
    <property type="entry name" value="HSP70-HSP90 ORGANIZING PROTEIN 3-LIKE"/>
    <property type="match status" value="1"/>
</dbReference>
<keyword evidence="2" id="KW-1185">Reference proteome</keyword>
<dbReference type="PANTHER" id="PTHR46224">
    <property type="entry name" value="ANKYRIN REPEAT FAMILY PROTEIN"/>
    <property type="match status" value="1"/>
</dbReference>
<organism evidence="2 3">
    <name type="scientific">Sesamum indicum</name>
    <name type="common">Oriental sesame</name>
    <name type="synonym">Sesamum orientale</name>
    <dbReference type="NCBI Taxonomy" id="4182"/>
    <lineage>
        <taxon>Eukaryota</taxon>
        <taxon>Viridiplantae</taxon>
        <taxon>Streptophyta</taxon>
        <taxon>Embryophyta</taxon>
        <taxon>Tracheophyta</taxon>
        <taxon>Spermatophyta</taxon>
        <taxon>Magnoliopsida</taxon>
        <taxon>eudicotyledons</taxon>
        <taxon>Gunneridae</taxon>
        <taxon>Pentapetalae</taxon>
        <taxon>asterids</taxon>
        <taxon>lamiids</taxon>
        <taxon>Lamiales</taxon>
        <taxon>Pedaliaceae</taxon>
        <taxon>Sesamum</taxon>
    </lineage>
</organism>
<dbReference type="OrthoDB" id="412869at2759"/>
<protein>
    <submittedName>
        <fullName evidence="3">Ankyrin repeat, PH and SEC7 domain containing protein secG-like</fullName>
    </submittedName>
</protein>
<dbReference type="SUPFAM" id="SSF48452">
    <property type="entry name" value="TPR-like"/>
    <property type="match status" value="1"/>
</dbReference>
<feature type="repeat" description="ANK" evidence="1">
    <location>
        <begin position="218"/>
        <end position="250"/>
    </location>
</feature>
<dbReference type="RefSeq" id="XP_020550147.1">
    <property type="nucleotide sequence ID" value="XM_020694488.1"/>
</dbReference>
<dbReference type="PROSITE" id="PS50088">
    <property type="entry name" value="ANK_REPEAT"/>
    <property type="match status" value="5"/>
</dbReference>
<dbReference type="Proteomes" id="UP000504604">
    <property type="component" value="Linkage group LG6"/>
</dbReference>
<feature type="repeat" description="ANK" evidence="1">
    <location>
        <begin position="150"/>
        <end position="182"/>
    </location>
</feature>
<feature type="repeat" description="ANK" evidence="1">
    <location>
        <begin position="51"/>
        <end position="73"/>
    </location>
</feature>
<dbReference type="GeneID" id="105163578"/>
<dbReference type="Pfam" id="PF12796">
    <property type="entry name" value="Ank_2"/>
    <property type="match status" value="2"/>
</dbReference>
<reference evidence="3" key="1">
    <citation type="submission" date="2025-08" db="UniProtKB">
        <authorList>
            <consortium name="RefSeq"/>
        </authorList>
    </citation>
    <scope>IDENTIFICATION</scope>
</reference>
<accession>A0A8M8UUB6</accession>